<evidence type="ECO:0000256" key="2">
    <source>
        <dbReference type="SAM" id="SignalP"/>
    </source>
</evidence>
<accession>A0A2A9PLR9</accession>
<dbReference type="InterPro" id="IPR000627">
    <property type="entry name" value="Intradiol_dOase_C"/>
</dbReference>
<organism evidence="4 5">
    <name type="scientific">Ophiocordyceps unilateralis</name>
    <name type="common">Zombie-ant fungus</name>
    <name type="synonym">Torrubia unilateralis</name>
    <dbReference type="NCBI Taxonomy" id="268505"/>
    <lineage>
        <taxon>Eukaryota</taxon>
        <taxon>Fungi</taxon>
        <taxon>Dikarya</taxon>
        <taxon>Ascomycota</taxon>
        <taxon>Pezizomycotina</taxon>
        <taxon>Sordariomycetes</taxon>
        <taxon>Hypocreomycetidae</taxon>
        <taxon>Hypocreales</taxon>
        <taxon>Ophiocordycipitaceae</taxon>
        <taxon>Ophiocordyceps</taxon>
    </lineage>
</organism>
<dbReference type="PANTHER" id="PTHR34315">
    <property type="match status" value="1"/>
</dbReference>
<dbReference type="PANTHER" id="PTHR34315:SF2">
    <property type="entry name" value="ANCHORED DIOXYGENASE, PUTATIVE (AFU_ORTHOLOGUE AFUA_3G01800)-RELATED"/>
    <property type="match status" value="1"/>
</dbReference>
<name>A0A2A9PLR9_OPHUN</name>
<dbReference type="SUPFAM" id="SSF49482">
    <property type="entry name" value="Aromatic compound dioxygenase"/>
    <property type="match status" value="1"/>
</dbReference>
<comment type="caution">
    <text evidence="4">The sequence shown here is derived from an EMBL/GenBank/DDBJ whole genome shotgun (WGS) entry which is preliminary data.</text>
</comment>
<keyword evidence="2" id="KW-0732">Signal</keyword>
<feature type="signal peptide" evidence="2">
    <location>
        <begin position="1"/>
        <end position="19"/>
    </location>
</feature>
<dbReference type="AlphaFoldDB" id="A0A2A9PLR9"/>
<evidence type="ECO:0000259" key="3">
    <source>
        <dbReference type="Pfam" id="PF00775"/>
    </source>
</evidence>
<feature type="chain" id="PRO_5012676514" description="Intradiol ring-cleavage dioxygenases domain-containing protein" evidence="2">
    <location>
        <begin position="20"/>
        <end position="443"/>
    </location>
</feature>
<dbReference type="EMBL" id="LAZP02000052">
    <property type="protein sequence ID" value="PFH61847.1"/>
    <property type="molecule type" value="Genomic_DNA"/>
</dbReference>
<dbReference type="GO" id="GO:0008199">
    <property type="term" value="F:ferric iron binding"/>
    <property type="evidence" value="ECO:0007669"/>
    <property type="project" value="InterPro"/>
</dbReference>
<evidence type="ECO:0000256" key="1">
    <source>
        <dbReference type="SAM" id="MobiDB-lite"/>
    </source>
</evidence>
<feature type="domain" description="Intradiol ring-cleavage dioxygenases" evidence="3">
    <location>
        <begin position="130"/>
        <end position="224"/>
    </location>
</feature>
<proteinExistence type="predicted"/>
<feature type="region of interest" description="Disordered" evidence="1">
    <location>
        <begin position="330"/>
        <end position="443"/>
    </location>
</feature>
<dbReference type="Proteomes" id="UP000037136">
    <property type="component" value="Unassembled WGS sequence"/>
</dbReference>
<evidence type="ECO:0000313" key="4">
    <source>
        <dbReference type="EMBL" id="PFH61847.1"/>
    </source>
</evidence>
<dbReference type="InterPro" id="IPR015889">
    <property type="entry name" value="Intradiol_dOase_core"/>
</dbReference>
<protein>
    <recommendedName>
        <fullName evidence="3">Intradiol ring-cleavage dioxygenases domain-containing protein</fullName>
    </recommendedName>
</protein>
<keyword evidence="5" id="KW-1185">Reference proteome</keyword>
<gene>
    <name evidence="4" type="ORF">XA68_16078</name>
</gene>
<sequence>MTRLSTLAALLACSIGALGHPKTAEEMSTALQLRSTVTAHSRLALDKCIDSPEALALKKRAVSRRAATADALRRGRGIKTSLVRRADRKAFDKWAAVSHGLSFRQGLTTPKDVLFASNFTNALVPETIIGPYFVEGERIRSNLAEGQAGVPTKLDFQFIDIHTCKPIPRLIIDVWHANATGVYSGVSAAGQGGLGSTHGRGVQLTDDDGVVQFDTVFPGHYVGRASHFHVMSTDGNGGPARHIGQTYMDDALVRAVKATAPYNSNHQPWTPNAKDAFAADEATPEYDPFMRYVYLGETPNDGLLMWITIGIDPKADYSSRRVAAARWRPEGGVDLTTKPKPPSKEAKPEQKVKFGHDVKPEQKAKPEDKAKPEPKPSPEQKSKPAQEAKPAEKPKPEAKPKPEDKAKPEPKPDPEQKSKPTQDAEKAKPTEQPKPDGKKQKRK</sequence>
<reference evidence="4 5" key="1">
    <citation type="journal article" date="2015" name="BMC Genomics">
        <title>Gene expression during zombie ant biting behavior reflects the complexity underlying fungal parasitic behavioral manipulation.</title>
        <authorList>
            <person name="de Bekker C."/>
            <person name="Ohm R.A."/>
            <person name="Loreto R.G."/>
            <person name="Sebastian A."/>
            <person name="Albert I."/>
            <person name="Merrow M."/>
            <person name="Brachmann A."/>
            <person name="Hughes D.P."/>
        </authorList>
    </citation>
    <scope>NUCLEOTIDE SEQUENCE [LARGE SCALE GENOMIC DNA]</scope>
    <source>
        <strain evidence="4 5">SC16a</strain>
    </source>
</reference>
<dbReference type="CDD" id="cd03457">
    <property type="entry name" value="intradiol_dioxygenase_like"/>
    <property type="match status" value="1"/>
</dbReference>
<dbReference type="STRING" id="268505.A0A2A9PLR9"/>
<dbReference type="GO" id="GO:0016702">
    <property type="term" value="F:oxidoreductase activity, acting on single donors with incorporation of molecular oxygen, incorporation of two atoms of oxygen"/>
    <property type="evidence" value="ECO:0007669"/>
    <property type="project" value="InterPro"/>
</dbReference>
<feature type="compositionally biased region" description="Basic and acidic residues" evidence="1">
    <location>
        <begin position="342"/>
        <end position="443"/>
    </location>
</feature>
<reference evidence="4 5" key="2">
    <citation type="journal article" date="2017" name="Sci. Rep.">
        <title>Ant-infecting Ophiocordyceps genomes reveal a high diversity of potential behavioral manipulation genes and a possible major role for enterotoxins.</title>
        <authorList>
            <person name="de Bekker C."/>
            <person name="Ohm R.A."/>
            <person name="Evans H.C."/>
            <person name="Brachmann A."/>
            <person name="Hughes D.P."/>
        </authorList>
    </citation>
    <scope>NUCLEOTIDE SEQUENCE [LARGE SCALE GENOMIC DNA]</scope>
    <source>
        <strain evidence="4 5">SC16a</strain>
    </source>
</reference>
<dbReference type="Gene3D" id="2.60.130.10">
    <property type="entry name" value="Aromatic compound dioxygenase"/>
    <property type="match status" value="1"/>
</dbReference>
<dbReference type="OrthoDB" id="4131217at2759"/>
<dbReference type="Pfam" id="PF00775">
    <property type="entry name" value="Dioxygenase_C"/>
    <property type="match status" value="1"/>
</dbReference>
<evidence type="ECO:0000313" key="5">
    <source>
        <dbReference type="Proteomes" id="UP000037136"/>
    </source>
</evidence>